<gene>
    <name evidence="3" type="ORF">LZ495_39270</name>
</gene>
<dbReference type="EMBL" id="JAKFHA010000046">
    <property type="protein sequence ID" value="MCF2533230.1"/>
    <property type="molecule type" value="Genomic_DNA"/>
</dbReference>
<comment type="caution">
    <text evidence="3">The sequence shown here is derived from an EMBL/GenBank/DDBJ whole genome shotgun (WGS) entry which is preliminary data.</text>
</comment>
<dbReference type="AlphaFoldDB" id="A0AA41Q7W7"/>
<keyword evidence="4" id="KW-1185">Reference proteome</keyword>
<accession>A0AA41Q7W7</accession>
<dbReference type="Proteomes" id="UP001165378">
    <property type="component" value="Unassembled WGS sequence"/>
</dbReference>
<feature type="domain" description="DUF1206" evidence="2">
    <location>
        <begin position="29"/>
        <end position="96"/>
    </location>
</feature>
<evidence type="ECO:0000313" key="4">
    <source>
        <dbReference type="Proteomes" id="UP001165378"/>
    </source>
</evidence>
<feature type="transmembrane region" description="Helical" evidence="1">
    <location>
        <begin position="31"/>
        <end position="50"/>
    </location>
</feature>
<sequence>MKTSTVSPGSTAAEQPGAGGTAVRVAARFGFVARGVVYILVGALALQIAFGERDTEADRSGAVGELARQPFGGALVWALGIGLACMALWRLSEAVFGAAGPEGDKASRRLLAFVRFVFYGFVAGSVLALAAVGKGNESSDKQSKDVTADVLDLPAGRWLVGIAGLGIAIAGIWIGIRAALRKFRKRMETGKIPEHLRKAVDFVGVAGGVSRGAVFTAAGIFAVTAAKDYNPDKAKGVDDTLRSFAGTPAGPWLLVAVAAGLVLFGVFSFAMARWREL</sequence>
<feature type="transmembrane region" description="Helical" evidence="1">
    <location>
        <begin position="158"/>
        <end position="180"/>
    </location>
</feature>
<feature type="transmembrane region" description="Helical" evidence="1">
    <location>
        <begin position="252"/>
        <end position="272"/>
    </location>
</feature>
<feature type="transmembrane region" description="Helical" evidence="1">
    <location>
        <begin position="110"/>
        <end position="132"/>
    </location>
</feature>
<feature type="transmembrane region" description="Helical" evidence="1">
    <location>
        <begin position="200"/>
        <end position="223"/>
    </location>
</feature>
<name>A0AA41Q7W7_9ACTN</name>
<feature type="domain" description="DUF1206" evidence="2">
    <location>
        <begin position="206"/>
        <end position="275"/>
    </location>
</feature>
<dbReference type="RefSeq" id="WP_235058006.1">
    <property type="nucleotide sequence ID" value="NZ_JAKFHA010000046.1"/>
</dbReference>
<reference evidence="3" key="1">
    <citation type="submission" date="2022-01" db="EMBL/GenBank/DDBJ databases">
        <title>Genome-Based Taxonomic Classification of the Phylum Actinobacteria.</title>
        <authorList>
            <person name="Gao Y."/>
        </authorList>
    </citation>
    <scope>NUCLEOTIDE SEQUENCE</scope>
    <source>
        <strain evidence="3">KLBMP 8922</strain>
    </source>
</reference>
<evidence type="ECO:0000259" key="2">
    <source>
        <dbReference type="Pfam" id="PF06724"/>
    </source>
</evidence>
<protein>
    <submittedName>
        <fullName evidence="3">DUF1206 domain-containing protein</fullName>
    </submittedName>
</protein>
<keyword evidence="1" id="KW-1133">Transmembrane helix</keyword>
<proteinExistence type="predicted"/>
<feature type="domain" description="DUF1206" evidence="2">
    <location>
        <begin position="113"/>
        <end position="180"/>
    </location>
</feature>
<dbReference type="Pfam" id="PF06724">
    <property type="entry name" value="DUF1206"/>
    <property type="match status" value="3"/>
</dbReference>
<keyword evidence="1" id="KW-0812">Transmembrane</keyword>
<keyword evidence="1" id="KW-0472">Membrane</keyword>
<feature type="transmembrane region" description="Helical" evidence="1">
    <location>
        <begin position="70"/>
        <end position="89"/>
    </location>
</feature>
<evidence type="ECO:0000256" key="1">
    <source>
        <dbReference type="SAM" id="Phobius"/>
    </source>
</evidence>
<organism evidence="3 4">
    <name type="scientific">Yinghuangia soli</name>
    <dbReference type="NCBI Taxonomy" id="2908204"/>
    <lineage>
        <taxon>Bacteria</taxon>
        <taxon>Bacillati</taxon>
        <taxon>Actinomycetota</taxon>
        <taxon>Actinomycetes</taxon>
        <taxon>Kitasatosporales</taxon>
        <taxon>Streptomycetaceae</taxon>
        <taxon>Yinghuangia</taxon>
    </lineage>
</organism>
<dbReference type="InterPro" id="IPR009597">
    <property type="entry name" value="DUF1206"/>
</dbReference>
<evidence type="ECO:0000313" key="3">
    <source>
        <dbReference type="EMBL" id="MCF2533230.1"/>
    </source>
</evidence>